<keyword evidence="2" id="KW-0186">Copper</keyword>
<accession>A0A8B6G0L3</accession>
<dbReference type="GO" id="GO:0016491">
    <property type="term" value="F:oxidoreductase activity"/>
    <property type="evidence" value="ECO:0007669"/>
    <property type="project" value="InterPro"/>
</dbReference>
<evidence type="ECO:0000256" key="2">
    <source>
        <dbReference type="ARBA" id="ARBA00023008"/>
    </source>
</evidence>
<dbReference type="PRINTS" id="PR00092">
    <property type="entry name" value="TYROSINASE"/>
</dbReference>
<keyword evidence="1" id="KW-0479">Metal-binding</keyword>
<evidence type="ECO:0000313" key="6">
    <source>
        <dbReference type="Proteomes" id="UP000596742"/>
    </source>
</evidence>
<name>A0A8B6G0L3_MYTGA</name>
<dbReference type="Pfam" id="PF00264">
    <property type="entry name" value="Tyrosinase"/>
    <property type="match status" value="1"/>
</dbReference>
<keyword evidence="3" id="KW-0732">Signal</keyword>
<protein>
    <recommendedName>
        <fullName evidence="4">Tyrosinase copper-binding domain-containing protein</fullName>
    </recommendedName>
</protein>
<dbReference type="SUPFAM" id="SSF48056">
    <property type="entry name" value="Di-copper centre-containing domain"/>
    <property type="match status" value="1"/>
</dbReference>
<feature type="domain" description="Tyrosinase copper-binding" evidence="4">
    <location>
        <begin position="299"/>
        <end position="310"/>
    </location>
</feature>
<feature type="chain" id="PRO_5032587465" description="Tyrosinase copper-binding domain-containing protein" evidence="3">
    <location>
        <begin position="21"/>
        <end position="467"/>
    </location>
</feature>
<keyword evidence="6" id="KW-1185">Reference proteome</keyword>
<dbReference type="InterPro" id="IPR008922">
    <property type="entry name" value="Di-copper_centre_dom_sf"/>
</dbReference>
<evidence type="ECO:0000256" key="1">
    <source>
        <dbReference type="ARBA" id="ARBA00022723"/>
    </source>
</evidence>
<evidence type="ECO:0000256" key="3">
    <source>
        <dbReference type="SAM" id="SignalP"/>
    </source>
</evidence>
<feature type="signal peptide" evidence="3">
    <location>
        <begin position="1"/>
        <end position="20"/>
    </location>
</feature>
<dbReference type="GO" id="GO:0046872">
    <property type="term" value="F:metal ion binding"/>
    <property type="evidence" value="ECO:0007669"/>
    <property type="project" value="UniProtKB-KW"/>
</dbReference>
<dbReference type="PROSITE" id="PS00498">
    <property type="entry name" value="TYROSINASE_2"/>
    <property type="match status" value="1"/>
</dbReference>
<proteinExistence type="predicted"/>
<dbReference type="InterPro" id="IPR002227">
    <property type="entry name" value="Tyrosinase_Cu-bd"/>
</dbReference>
<dbReference type="PANTHER" id="PTHR11474:SF126">
    <property type="entry name" value="TYROSINASE-LIKE PROTEIN TYR-1-RELATED"/>
    <property type="match status" value="1"/>
</dbReference>
<comment type="caution">
    <text evidence="5">The sequence shown here is derived from an EMBL/GenBank/DDBJ whole genome shotgun (WGS) entry which is preliminary data.</text>
</comment>
<reference evidence="5" key="1">
    <citation type="submission" date="2018-11" db="EMBL/GenBank/DDBJ databases">
        <authorList>
            <person name="Alioto T."/>
            <person name="Alioto T."/>
        </authorList>
    </citation>
    <scope>NUCLEOTIDE SEQUENCE</scope>
</reference>
<dbReference type="EMBL" id="UYJE01007686">
    <property type="protein sequence ID" value="VDI57053.1"/>
    <property type="molecule type" value="Genomic_DNA"/>
</dbReference>
<gene>
    <name evidence="5" type="ORF">MGAL_10B085079</name>
</gene>
<evidence type="ECO:0000313" key="5">
    <source>
        <dbReference type="EMBL" id="VDI57053.1"/>
    </source>
</evidence>
<dbReference type="AlphaFoldDB" id="A0A8B6G0L3"/>
<dbReference type="InterPro" id="IPR050316">
    <property type="entry name" value="Tyrosinase/Hemocyanin"/>
</dbReference>
<dbReference type="PANTHER" id="PTHR11474">
    <property type="entry name" value="TYROSINASE FAMILY MEMBER"/>
    <property type="match status" value="1"/>
</dbReference>
<sequence>MKAFLTSLVIFICSVSLTLQMKDPNGTPSNFVECMEYEFIIADAKNISQIEVQKFCKDLLVNQMESMAVEMKNPNITNYIKHLARGIISEIENVNSRQKRSVYRFGNVLRREIREPPYDQVWGCYARGVRRLKNSYDVSNTMNTFDVIASLHTGVAIPVGHDGPGFFSWHKAFLRIMEFAIGCPLPYWDTTLDFPMADPTQSIVWSPKFFGNGYGAITSGPFANLPGVLQPIRNINSAGWLMSRQDIQMALSKPSYFEFTEPSPCYNGNRYAYSMECLHDGTHVWLGGTAEPTATASFDPIFYPLHAFVDKIFGLFRRRMIQEGNAVYPDKQITGHAPRDRMLFYNTFPGIESLTHEDGYGENLDQLVSYTSTPSCPNCAGSDDLYCDTTQNICVSRTRQGPQNMAVNRVPMRTNDGIETAEMMEPDSPVRVQRIMNRFGALPIRGPMFGPVGMRDRRTTGISMRFM</sequence>
<organism evidence="5 6">
    <name type="scientific">Mytilus galloprovincialis</name>
    <name type="common">Mediterranean mussel</name>
    <dbReference type="NCBI Taxonomy" id="29158"/>
    <lineage>
        <taxon>Eukaryota</taxon>
        <taxon>Metazoa</taxon>
        <taxon>Spiralia</taxon>
        <taxon>Lophotrochozoa</taxon>
        <taxon>Mollusca</taxon>
        <taxon>Bivalvia</taxon>
        <taxon>Autobranchia</taxon>
        <taxon>Pteriomorphia</taxon>
        <taxon>Mytilida</taxon>
        <taxon>Mytiloidea</taxon>
        <taxon>Mytilidae</taxon>
        <taxon>Mytilinae</taxon>
        <taxon>Mytilus</taxon>
    </lineage>
</organism>
<evidence type="ECO:0000259" key="4">
    <source>
        <dbReference type="PROSITE" id="PS00498"/>
    </source>
</evidence>
<dbReference type="OrthoDB" id="6132182at2759"/>
<dbReference type="Proteomes" id="UP000596742">
    <property type="component" value="Unassembled WGS sequence"/>
</dbReference>
<dbReference type="Gene3D" id="1.10.1280.10">
    <property type="entry name" value="Di-copper center containing domain from catechol oxidase"/>
    <property type="match status" value="1"/>
</dbReference>